<dbReference type="PANTHER" id="PTHR38445">
    <property type="entry name" value="HTH-TYPE TRANSCRIPTIONAL REPRESSOR YTRA"/>
    <property type="match status" value="1"/>
</dbReference>
<dbReference type="PROSITE" id="PS50949">
    <property type="entry name" value="HTH_GNTR"/>
    <property type="match status" value="1"/>
</dbReference>
<sequence>MNITIDPDSAEPPFEQVRRRVIELVAAGDLLVGTKLPTVRALAAELSIAPNTAARAYRELEAADVIETRGRNGSFVKARSDSADAKAQRMTVAHVAELRAMGLDDASIATMLATALSGS</sequence>
<evidence type="ECO:0000313" key="6">
    <source>
        <dbReference type="Proteomes" id="UP001206895"/>
    </source>
</evidence>
<keyword evidence="2 5" id="KW-0238">DNA-binding</keyword>
<reference evidence="5 6" key="1">
    <citation type="submission" date="2022-06" db="EMBL/GenBank/DDBJ databases">
        <title>Genomic Encyclopedia of Archaeal and Bacterial Type Strains, Phase II (KMG-II): from individual species to whole genera.</title>
        <authorList>
            <person name="Goeker M."/>
        </authorList>
    </citation>
    <scope>NUCLEOTIDE SEQUENCE [LARGE SCALE GENOMIC DNA]</scope>
    <source>
        <strain evidence="5 6">DSM 44693</strain>
    </source>
</reference>
<name>A0ABT1H8F1_9NOCA</name>
<protein>
    <submittedName>
        <fullName evidence="5">DNA-binding transcriptional regulator YhcF, GntR family</fullName>
    </submittedName>
</protein>
<dbReference type="InterPro" id="IPR000524">
    <property type="entry name" value="Tscrpt_reg_HTH_GntR"/>
</dbReference>
<gene>
    <name evidence="5" type="ORF">LX13_000345</name>
</gene>
<dbReference type="GO" id="GO:0003677">
    <property type="term" value="F:DNA binding"/>
    <property type="evidence" value="ECO:0007669"/>
    <property type="project" value="UniProtKB-KW"/>
</dbReference>
<dbReference type="InterPro" id="IPR036390">
    <property type="entry name" value="WH_DNA-bd_sf"/>
</dbReference>
<comment type="caution">
    <text evidence="5">The sequence shown here is derived from an EMBL/GenBank/DDBJ whole genome shotgun (WGS) entry which is preliminary data.</text>
</comment>
<keyword evidence="1" id="KW-0805">Transcription regulation</keyword>
<dbReference type="CDD" id="cd07377">
    <property type="entry name" value="WHTH_GntR"/>
    <property type="match status" value="1"/>
</dbReference>
<dbReference type="InterPro" id="IPR036388">
    <property type="entry name" value="WH-like_DNA-bd_sf"/>
</dbReference>
<dbReference type="SUPFAM" id="SSF46785">
    <property type="entry name" value="Winged helix' DNA-binding domain"/>
    <property type="match status" value="1"/>
</dbReference>
<evidence type="ECO:0000256" key="2">
    <source>
        <dbReference type="ARBA" id="ARBA00023125"/>
    </source>
</evidence>
<accession>A0ABT1H8F1</accession>
<dbReference type="Proteomes" id="UP001206895">
    <property type="component" value="Unassembled WGS sequence"/>
</dbReference>
<feature type="domain" description="HTH gntR-type" evidence="4">
    <location>
        <begin position="11"/>
        <end position="79"/>
    </location>
</feature>
<evidence type="ECO:0000256" key="3">
    <source>
        <dbReference type="ARBA" id="ARBA00023163"/>
    </source>
</evidence>
<organism evidence="5 6">
    <name type="scientific">Williamsia maris</name>
    <dbReference type="NCBI Taxonomy" id="72806"/>
    <lineage>
        <taxon>Bacteria</taxon>
        <taxon>Bacillati</taxon>
        <taxon>Actinomycetota</taxon>
        <taxon>Actinomycetes</taxon>
        <taxon>Mycobacteriales</taxon>
        <taxon>Nocardiaceae</taxon>
        <taxon>Williamsia</taxon>
    </lineage>
</organism>
<dbReference type="Pfam" id="PF00392">
    <property type="entry name" value="GntR"/>
    <property type="match status" value="1"/>
</dbReference>
<proteinExistence type="predicted"/>
<keyword evidence="3" id="KW-0804">Transcription</keyword>
<dbReference type="RefSeq" id="WP_253659591.1">
    <property type="nucleotide sequence ID" value="NZ_BAAAJQ010000001.1"/>
</dbReference>
<evidence type="ECO:0000259" key="4">
    <source>
        <dbReference type="PROSITE" id="PS50949"/>
    </source>
</evidence>
<dbReference type="PANTHER" id="PTHR38445:SF9">
    <property type="entry name" value="HTH-TYPE TRANSCRIPTIONAL REPRESSOR YTRA"/>
    <property type="match status" value="1"/>
</dbReference>
<keyword evidence="6" id="KW-1185">Reference proteome</keyword>
<evidence type="ECO:0000313" key="5">
    <source>
        <dbReference type="EMBL" id="MCP2174538.1"/>
    </source>
</evidence>
<dbReference type="EMBL" id="JAMTCJ010000001">
    <property type="protein sequence ID" value="MCP2174538.1"/>
    <property type="molecule type" value="Genomic_DNA"/>
</dbReference>
<evidence type="ECO:0000256" key="1">
    <source>
        <dbReference type="ARBA" id="ARBA00023015"/>
    </source>
</evidence>
<dbReference type="SMART" id="SM00345">
    <property type="entry name" value="HTH_GNTR"/>
    <property type="match status" value="1"/>
</dbReference>
<dbReference type="Gene3D" id="1.10.10.10">
    <property type="entry name" value="Winged helix-like DNA-binding domain superfamily/Winged helix DNA-binding domain"/>
    <property type="match status" value="1"/>
</dbReference>